<keyword evidence="3" id="KW-1185">Reference proteome</keyword>
<accession>A0A8H4A1S4</accession>
<comment type="caution">
    <text evidence="2">The sequence shown here is derived from an EMBL/GenBank/DDBJ whole genome shotgun (WGS) entry which is preliminary data.</text>
</comment>
<name>A0A8H4A1S4_GIGMA</name>
<protein>
    <submittedName>
        <fullName evidence="2">Uncharacterized protein</fullName>
    </submittedName>
</protein>
<reference evidence="2 3" key="1">
    <citation type="journal article" date="2019" name="Environ. Microbiol.">
        <title>At the nexus of three kingdoms: the genome of the mycorrhizal fungus Gigaspora margarita provides insights into plant, endobacterial and fungal interactions.</title>
        <authorList>
            <person name="Venice F."/>
            <person name="Ghignone S."/>
            <person name="Salvioli di Fossalunga A."/>
            <person name="Amselem J."/>
            <person name="Novero M."/>
            <person name="Xianan X."/>
            <person name="Sedzielewska Toro K."/>
            <person name="Morin E."/>
            <person name="Lipzen A."/>
            <person name="Grigoriev I.V."/>
            <person name="Henrissat B."/>
            <person name="Martin F.M."/>
            <person name="Bonfante P."/>
        </authorList>
    </citation>
    <scope>NUCLEOTIDE SEQUENCE [LARGE SCALE GENOMIC DNA]</scope>
    <source>
        <strain evidence="2 3">BEG34</strain>
    </source>
</reference>
<sequence>MKIANSIDINPAEDKDNKKESITKEEKQAENEQVSEKKINDINETIIKLDKEIKEFKEAKKLQEEIKRLDKLIQEIMRSHMLSNRDAILMLCCVYVFQNKQALV</sequence>
<gene>
    <name evidence="2" type="ORF">F8M41_011186</name>
</gene>
<dbReference type="AlphaFoldDB" id="A0A8H4A1S4"/>
<dbReference type="EMBL" id="WTPW01002297">
    <property type="protein sequence ID" value="KAF0387525.1"/>
    <property type="molecule type" value="Genomic_DNA"/>
</dbReference>
<proteinExistence type="predicted"/>
<organism evidence="2 3">
    <name type="scientific">Gigaspora margarita</name>
    <dbReference type="NCBI Taxonomy" id="4874"/>
    <lineage>
        <taxon>Eukaryota</taxon>
        <taxon>Fungi</taxon>
        <taxon>Fungi incertae sedis</taxon>
        <taxon>Mucoromycota</taxon>
        <taxon>Glomeromycotina</taxon>
        <taxon>Glomeromycetes</taxon>
        <taxon>Diversisporales</taxon>
        <taxon>Gigasporaceae</taxon>
        <taxon>Gigaspora</taxon>
    </lineage>
</organism>
<feature type="compositionally biased region" description="Basic and acidic residues" evidence="1">
    <location>
        <begin position="12"/>
        <end position="35"/>
    </location>
</feature>
<evidence type="ECO:0000313" key="3">
    <source>
        <dbReference type="Proteomes" id="UP000439903"/>
    </source>
</evidence>
<dbReference type="Proteomes" id="UP000439903">
    <property type="component" value="Unassembled WGS sequence"/>
</dbReference>
<evidence type="ECO:0000313" key="2">
    <source>
        <dbReference type="EMBL" id="KAF0387525.1"/>
    </source>
</evidence>
<evidence type="ECO:0000256" key="1">
    <source>
        <dbReference type="SAM" id="MobiDB-lite"/>
    </source>
</evidence>
<feature type="region of interest" description="Disordered" evidence="1">
    <location>
        <begin position="1"/>
        <end position="35"/>
    </location>
</feature>